<keyword evidence="3" id="KW-1185">Reference proteome</keyword>
<feature type="domain" description="DUF2249" evidence="1">
    <location>
        <begin position="13"/>
        <end position="76"/>
    </location>
</feature>
<evidence type="ECO:0000259" key="1">
    <source>
        <dbReference type="Pfam" id="PF10006"/>
    </source>
</evidence>
<dbReference type="RefSeq" id="WP_092920146.1">
    <property type="nucleotide sequence ID" value="NZ_FOYN01000001.1"/>
</dbReference>
<dbReference type="Pfam" id="PF10006">
    <property type="entry name" value="DUF2249"/>
    <property type="match status" value="1"/>
</dbReference>
<name>A0A1I6FLJ7_HALSD</name>
<proteinExistence type="predicted"/>
<dbReference type="OrthoDB" id="281801at2157"/>
<protein>
    <submittedName>
        <fullName evidence="2">Uncharacterized conserved protein</fullName>
    </submittedName>
</protein>
<evidence type="ECO:0000313" key="3">
    <source>
        <dbReference type="Proteomes" id="UP000198932"/>
    </source>
</evidence>
<sequence length="78" mass="8519">MSADPFDDADERLDAREIDGEPFGDIMAALDGLDDGESLCLVNSFEPAPLYGVLEERGFAHETANPADDEWYVEITPA</sequence>
<dbReference type="STRING" id="35743.SAMN04487937_0656"/>
<dbReference type="Proteomes" id="UP000198932">
    <property type="component" value="Unassembled WGS sequence"/>
</dbReference>
<evidence type="ECO:0000313" key="2">
    <source>
        <dbReference type="EMBL" id="SFR30825.1"/>
    </source>
</evidence>
<dbReference type="EMBL" id="FOYN01000001">
    <property type="protein sequence ID" value="SFR30825.1"/>
    <property type="molecule type" value="Genomic_DNA"/>
</dbReference>
<gene>
    <name evidence="2" type="ORF">SAMN04487937_0656</name>
</gene>
<dbReference type="AlphaFoldDB" id="A0A1I6FLJ7"/>
<organism evidence="2 3">
    <name type="scientific">Halorubrum sodomense</name>
    <dbReference type="NCBI Taxonomy" id="35743"/>
    <lineage>
        <taxon>Archaea</taxon>
        <taxon>Methanobacteriati</taxon>
        <taxon>Methanobacteriota</taxon>
        <taxon>Stenosarchaea group</taxon>
        <taxon>Halobacteria</taxon>
        <taxon>Halobacteriales</taxon>
        <taxon>Haloferacaceae</taxon>
        <taxon>Halorubrum</taxon>
    </lineage>
</organism>
<accession>A0A1I6FLJ7</accession>
<dbReference type="InterPro" id="IPR018720">
    <property type="entry name" value="DUF2249"/>
</dbReference>
<reference evidence="3" key="1">
    <citation type="submission" date="2016-10" db="EMBL/GenBank/DDBJ databases">
        <authorList>
            <person name="Varghese N."/>
            <person name="Submissions S."/>
        </authorList>
    </citation>
    <scope>NUCLEOTIDE SEQUENCE [LARGE SCALE GENOMIC DNA]</scope>
    <source>
        <strain evidence="3">RD 26</strain>
    </source>
</reference>